<gene>
    <name evidence="2" type="ORF">GCM10011387_07830</name>
</gene>
<feature type="transmembrane region" description="Helical" evidence="1">
    <location>
        <begin position="73"/>
        <end position="95"/>
    </location>
</feature>
<keyword evidence="1" id="KW-0812">Transmembrane</keyword>
<dbReference type="EMBL" id="BMIL01000002">
    <property type="protein sequence ID" value="GGC56707.1"/>
    <property type="molecule type" value="Genomic_DNA"/>
</dbReference>
<dbReference type="AlphaFoldDB" id="A0A916U1A4"/>
<keyword evidence="1" id="KW-0472">Membrane</keyword>
<keyword evidence="3" id="KW-1185">Reference proteome</keyword>
<sequence length="124" mass="13995">MQENKEKTLDELYADAKVYLETRVEYTRFYLLEKTSKLVADIITNTFMIICFILAFLFAIITLALFLSELIGSFAAGFGIVTLLLVLIAVVVMLAKGKVETAIINIAIKKYFTKLADKDDEEKV</sequence>
<protein>
    <recommendedName>
        <fullName evidence="4">Holin-X, holin superfamily III</fullName>
    </recommendedName>
</protein>
<name>A0A916U1A4_9SPHI</name>
<evidence type="ECO:0000313" key="2">
    <source>
        <dbReference type="EMBL" id="GGC56707.1"/>
    </source>
</evidence>
<reference evidence="2" key="1">
    <citation type="journal article" date="2014" name="Int. J. Syst. Evol. Microbiol.">
        <title>Complete genome sequence of Corynebacterium casei LMG S-19264T (=DSM 44701T), isolated from a smear-ripened cheese.</title>
        <authorList>
            <consortium name="US DOE Joint Genome Institute (JGI-PGF)"/>
            <person name="Walter F."/>
            <person name="Albersmeier A."/>
            <person name="Kalinowski J."/>
            <person name="Ruckert C."/>
        </authorList>
    </citation>
    <scope>NUCLEOTIDE SEQUENCE</scope>
    <source>
        <strain evidence="2">CGMCC 1.15343</strain>
    </source>
</reference>
<accession>A0A916U1A4</accession>
<evidence type="ECO:0000256" key="1">
    <source>
        <dbReference type="SAM" id="Phobius"/>
    </source>
</evidence>
<comment type="caution">
    <text evidence="2">The sequence shown here is derived from an EMBL/GenBank/DDBJ whole genome shotgun (WGS) entry which is preliminary data.</text>
</comment>
<dbReference type="RefSeq" id="WP_188625531.1">
    <property type="nucleotide sequence ID" value="NZ_BMIL01000002.1"/>
</dbReference>
<keyword evidence="1" id="KW-1133">Transmembrane helix</keyword>
<organism evidence="2 3">
    <name type="scientific">Pedobacter quisquiliarum</name>
    <dbReference type="NCBI Taxonomy" id="1834438"/>
    <lineage>
        <taxon>Bacteria</taxon>
        <taxon>Pseudomonadati</taxon>
        <taxon>Bacteroidota</taxon>
        <taxon>Sphingobacteriia</taxon>
        <taxon>Sphingobacteriales</taxon>
        <taxon>Sphingobacteriaceae</taxon>
        <taxon>Pedobacter</taxon>
    </lineage>
</organism>
<feature type="transmembrane region" description="Helical" evidence="1">
    <location>
        <begin position="38"/>
        <end position="67"/>
    </location>
</feature>
<evidence type="ECO:0008006" key="4">
    <source>
        <dbReference type="Google" id="ProtNLM"/>
    </source>
</evidence>
<proteinExistence type="predicted"/>
<evidence type="ECO:0000313" key="3">
    <source>
        <dbReference type="Proteomes" id="UP000651668"/>
    </source>
</evidence>
<reference evidence="2" key="2">
    <citation type="submission" date="2020-09" db="EMBL/GenBank/DDBJ databases">
        <authorList>
            <person name="Sun Q."/>
            <person name="Zhou Y."/>
        </authorList>
    </citation>
    <scope>NUCLEOTIDE SEQUENCE</scope>
    <source>
        <strain evidence="2">CGMCC 1.15343</strain>
    </source>
</reference>
<dbReference type="Proteomes" id="UP000651668">
    <property type="component" value="Unassembled WGS sequence"/>
</dbReference>